<accession>A0ABX8NJU2</accession>
<sequence>MKSRLPGTQRGLARPAIFVSLPSSGAWTILREYSPFTTGVWQVDKKYVPYTKNSIFALGSPPHTRRYALAQSRLLATDLSKSILLTAQGKAQQNNAYSPYGELRPGCARNLLAYNGEYLEQAGFYLAGHGNRVYSYKLMRFLSPDRTGVFLQRNYNAYAYCNGDPINYSDPSGNVGTLKQLAQKTLISHGDNPIAAAEITRQRFNARLIKTGKLLEEFKSTTDSKKQLTEILSISMQYQDEKIDTATAEQSLHKLLPFTLEGGAAHKKMLNLSPEEIKKYTKTTEHKAFKVEKIRREITDLIPLLEAEAIAYFDALSTVKAAMSAIYRQHWQSANENLRIRQ</sequence>
<protein>
    <submittedName>
        <fullName evidence="1">RHS repeat-associated core domain-containing protein</fullName>
    </submittedName>
</protein>
<organism evidence="1 2">
    <name type="scientific">Pseudomonas maumuensis</name>
    <dbReference type="NCBI Taxonomy" id="2842354"/>
    <lineage>
        <taxon>Bacteria</taxon>
        <taxon>Pseudomonadati</taxon>
        <taxon>Pseudomonadota</taxon>
        <taxon>Gammaproteobacteria</taxon>
        <taxon>Pseudomonadales</taxon>
        <taxon>Pseudomonadaceae</taxon>
        <taxon>Pseudomonas</taxon>
    </lineage>
</organism>
<dbReference type="Proteomes" id="UP000824010">
    <property type="component" value="Chromosome"/>
</dbReference>
<evidence type="ECO:0000313" key="2">
    <source>
        <dbReference type="Proteomes" id="UP000824010"/>
    </source>
</evidence>
<reference evidence="1 2" key="1">
    <citation type="journal article" date="2021" name="Microorganisms">
        <title>The Ever-Expanding Pseudomonas Genus: Description of 43 New Species and Partition of the Pseudomonas putida Group.</title>
        <authorList>
            <person name="Girard L."/>
            <person name="Lood C."/>
            <person name="Hofte M."/>
            <person name="Vandamme P."/>
            <person name="Rokni-Zadeh H."/>
            <person name="van Noort V."/>
            <person name="Lavigne R."/>
            <person name="De Mot R."/>
        </authorList>
    </citation>
    <scope>NUCLEOTIDE SEQUENCE [LARGE SCALE GENOMIC DNA]</scope>
    <source>
        <strain evidence="1 2">COW77</strain>
    </source>
</reference>
<dbReference type="NCBIfam" id="TIGR03696">
    <property type="entry name" value="Rhs_assc_core"/>
    <property type="match status" value="1"/>
</dbReference>
<dbReference type="InterPro" id="IPR022385">
    <property type="entry name" value="Rhs_assc_core"/>
</dbReference>
<keyword evidence="2" id="KW-1185">Reference proteome</keyword>
<dbReference type="RefSeq" id="WP_217867466.1">
    <property type="nucleotide sequence ID" value="NZ_CP077077.1"/>
</dbReference>
<gene>
    <name evidence="1" type="ORF">KSS90_23470</name>
</gene>
<name>A0ABX8NJU2_9PSED</name>
<dbReference type="EMBL" id="CP077077">
    <property type="protein sequence ID" value="QXH56247.1"/>
    <property type="molecule type" value="Genomic_DNA"/>
</dbReference>
<evidence type="ECO:0000313" key="1">
    <source>
        <dbReference type="EMBL" id="QXH56247.1"/>
    </source>
</evidence>
<proteinExistence type="predicted"/>